<accession>A0A923E4V7</accession>
<keyword evidence="3" id="KW-0966">Cell projection</keyword>
<feature type="domain" description="CBS" evidence="2">
    <location>
        <begin position="361"/>
        <end position="419"/>
    </location>
</feature>
<keyword evidence="3" id="KW-0282">Flagellum</keyword>
<dbReference type="GO" id="GO:0016020">
    <property type="term" value="C:membrane"/>
    <property type="evidence" value="ECO:0007669"/>
    <property type="project" value="InterPro"/>
</dbReference>
<keyword evidence="1" id="KW-0129">CBS domain</keyword>
<dbReference type="InterPro" id="IPR011033">
    <property type="entry name" value="PRC_barrel-like_sf"/>
</dbReference>
<dbReference type="Gene3D" id="3.10.580.10">
    <property type="entry name" value="CBS-domain"/>
    <property type="match status" value="1"/>
</dbReference>
<dbReference type="Pfam" id="PF26205">
    <property type="entry name" value="SH3_actinomycetes"/>
    <property type="match status" value="1"/>
</dbReference>
<dbReference type="Proteomes" id="UP000617426">
    <property type="component" value="Unassembled WGS sequence"/>
</dbReference>
<dbReference type="InterPro" id="IPR006668">
    <property type="entry name" value="Mg_transptr_MgtE_intracell_dom"/>
</dbReference>
<dbReference type="AlphaFoldDB" id="A0A923E4V7"/>
<dbReference type="Pfam" id="PF00571">
    <property type="entry name" value="CBS"/>
    <property type="match status" value="1"/>
</dbReference>
<evidence type="ECO:0000259" key="2">
    <source>
        <dbReference type="PROSITE" id="PS51371"/>
    </source>
</evidence>
<sequence>MSNEQMGVGTAGRRVYIGRLAGTSVFDPLGDQVGRIHDVVVTFRVSGIANVIGFVVEVGPRKRVFLPLTRITSIESGSVITTGLLNMRTFTQRPVETLVLAELFDRVVTLNDGSGEVRILDVAMERRRPKDWVISKLHVQRQRTTSLGFIRSGETLNVSVFEVSGLLKTDSNQAATSLLAQTEDMRPADLADLLHDLPRDRRMAIAQELPDARLADVLEELGDDDRVAIVSALEAGRAADVLDVMQPDDAADLVSELPEAKAQALLALMEPEEAEDVRRLLTYEESTAGSLMTTEPVIFGPGATVAQMLASVRREDLPVSLATVAFITRPPEETPTGQYLGMVHLQRALREPPQTLLGTILDSDIEAVSAEAHVATVTRLLATYNLTVLPVVDEDGHLLGAVSADDVLDELLPEDWRDYDDEVADRIMARSIDG</sequence>
<reference evidence="3" key="1">
    <citation type="submission" date="2020-08" db="EMBL/GenBank/DDBJ databases">
        <title>Sequencing the genomes of 1000 actinobacteria strains.</title>
        <authorList>
            <person name="Klenk H.-P."/>
        </authorList>
    </citation>
    <scope>NUCLEOTIDE SEQUENCE</scope>
    <source>
        <strain evidence="3">DSM 10695</strain>
    </source>
</reference>
<dbReference type="Gene3D" id="1.25.60.10">
    <property type="entry name" value="MgtE N-terminal domain-like"/>
    <property type="match status" value="1"/>
</dbReference>
<dbReference type="GO" id="GO:0015095">
    <property type="term" value="F:magnesium ion transmembrane transporter activity"/>
    <property type="evidence" value="ECO:0007669"/>
    <property type="project" value="InterPro"/>
</dbReference>
<comment type="caution">
    <text evidence="3">The sequence shown here is derived from an EMBL/GenBank/DDBJ whole genome shotgun (WGS) entry which is preliminary data.</text>
</comment>
<dbReference type="SMART" id="SM00116">
    <property type="entry name" value="CBS"/>
    <property type="match status" value="1"/>
</dbReference>
<keyword evidence="4" id="KW-1185">Reference proteome</keyword>
<dbReference type="PROSITE" id="PS51371">
    <property type="entry name" value="CBS"/>
    <property type="match status" value="1"/>
</dbReference>
<dbReference type="PANTHER" id="PTHR43773">
    <property type="entry name" value="MAGNESIUM TRANSPORTER MGTE"/>
    <property type="match status" value="1"/>
</dbReference>
<dbReference type="InterPro" id="IPR038076">
    <property type="entry name" value="MgtE_N_sf"/>
</dbReference>
<dbReference type="InterPro" id="IPR000644">
    <property type="entry name" value="CBS_dom"/>
</dbReference>
<evidence type="ECO:0000256" key="1">
    <source>
        <dbReference type="PROSITE-ProRule" id="PRU00703"/>
    </source>
</evidence>
<proteinExistence type="predicted"/>
<evidence type="ECO:0000313" key="3">
    <source>
        <dbReference type="EMBL" id="MBB6334195.1"/>
    </source>
</evidence>
<dbReference type="InterPro" id="IPR046342">
    <property type="entry name" value="CBS_dom_sf"/>
</dbReference>
<dbReference type="Pfam" id="PF03448">
    <property type="entry name" value="MgtE_N"/>
    <property type="match status" value="1"/>
</dbReference>
<protein>
    <submittedName>
        <fullName evidence="3">Flagellar motility protein MotE (MotC chaperone)/sporulation protein YlmC with PRC-barrel domain</fullName>
    </submittedName>
</protein>
<dbReference type="EMBL" id="JACHMK010000001">
    <property type="protein sequence ID" value="MBB6334195.1"/>
    <property type="molecule type" value="Genomic_DNA"/>
</dbReference>
<dbReference type="InterPro" id="IPR058838">
    <property type="entry name" value="SH3_actinomycetes"/>
</dbReference>
<evidence type="ECO:0000313" key="4">
    <source>
        <dbReference type="Proteomes" id="UP000617426"/>
    </source>
</evidence>
<dbReference type="SUPFAM" id="SSF50346">
    <property type="entry name" value="PRC-barrel domain"/>
    <property type="match status" value="1"/>
</dbReference>
<organism evidence="3 4">
    <name type="scientific">Schaalia hyovaginalis</name>
    <dbReference type="NCBI Taxonomy" id="29316"/>
    <lineage>
        <taxon>Bacteria</taxon>
        <taxon>Bacillati</taxon>
        <taxon>Actinomycetota</taxon>
        <taxon>Actinomycetes</taxon>
        <taxon>Actinomycetales</taxon>
        <taxon>Actinomycetaceae</taxon>
        <taxon>Schaalia</taxon>
    </lineage>
</organism>
<dbReference type="SMART" id="SM00924">
    <property type="entry name" value="MgtE_N"/>
    <property type="match status" value="1"/>
</dbReference>
<dbReference type="CDD" id="cd04606">
    <property type="entry name" value="CBS_pair_Mg_transporter"/>
    <property type="match status" value="1"/>
</dbReference>
<dbReference type="SUPFAM" id="SSF54631">
    <property type="entry name" value="CBS-domain pair"/>
    <property type="match status" value="1"/>
</dbReference>
<name>A0A923E4V7_9ACTO</name>
<dbReference type="PANTHER" id="PTHR43773:SF1">
    <property type="entry name" value="MAGNESIUM TRANSPORTER MGTE"/>
    <property type="match status" value="1"/>
</dbReference>
<dbReference type="SUPFAM" id="SSF158791">
    <property type="entry name" value="MgtE N-terminal domain-like"/>
    <property type="match status" value="1"/>
</dbReference>
<gene>
    <name evidence="3" type="ORF">HD592_000760</name>
</gene>
<dbReference type="InterPro" id="IPR006669">
    <property type="entry name" value="MgtE_transporter"/>
</dbReference>
<keyword evidence="3" id="KW-0969">Cilium</keyword>